<gene>
    <name evidence="2" type="ORF">Q9K01_10910</name>
</gene>
<sequence length="358" mass="38271">MQTKGLFGKSGKFYPDPAQNPDQPAMPGPIGGFGGGTFNMDGSRATPVGGAPMTVNAAAEQPGPASGMPAPGQGLGARMQPQPEQADAGHWSVGGFNDLPVKSQAPAMPGNAGPLGASMRQPFDYDAAMKALTGEYKKPKDWQVALAILGDGLAGASGRQGYAVQNIIGRKNAYQQRQFDAAKQILDWQQGDYAAQRDADLQAANPFTIGRDRVQFDPRSGESSVLFDGAEDFELYAEGLGLEPGSDEYFQAVEDFILRGSGPSAYERDVQLDDHRTGNDRGLEGYRQENRLAMERARQGNRLGMEGARQSNRMTLRQTPTAGRGAGAAIQTVSTPAQAQRLKPGTRYRTPDGKVYTR</sequence>
<reference evidence="2 3" key="1">
    <citation type="submission" date="2023-08" db="EMBL/GenBank/DDBJ databases">
        <title>genomic of DY56.</title>
        <authorList>
            <person name="Wang Y."/>
        </authorList>
    </citation>
    <scope>NUCLEOTIDE SEQUENCE [LARGE SCALE GENOMIC DNA]</scope>
    <source>
        <strain evidence="2 3">DY56-A-20</strain>
    </source>
</reference>
<proteinExistence type="predicted"/>
<accession>A0ABT9H9X8</accession>
<name>A0ABT9H9X8_9SPHN</name>
<dbReference type="EMBL" id="JAVAIL010000003">
    <property type="protein sequence ID" value="MDP4540137.1"/>
    <property type="molecule type" value="Genomic_DNA"/>
</dbReference>
<comment type="caution">
    <text evidence="2">The sequence shown here is derived from an EMBL/GenBank/DDBJ whole genome shotgun (WGS) entry which is preliminary data.</text>
</comment>
<keyword evidence="3" id="KW-1185">Reference proteome</keyword>
<dbReference type="RefSeq" id="WP_305930278.1">
    <property type="nucleotide sequence ID" value="NZ_JAVAIL010000003.1"/>
</dbReference>
<dbReference type="Proteomes" id="UP001235664">
    <property type="component" value="Unassembled WGS sequence"/>
</dbReference>
<organism evidence="2 3">
    <name type="scientific">Qipengyuania benthica</name>
    <dbReference type="NCBI Taxonomy" id="3067651"/>
    <lineage>
        <taxon>Bacteria</taxon>
        <taxon>Pseudomonadati</taxon>
        <taxon>Pseudomonadota</taxon>
        <taxon>Alphaproteobacteria</taxon>
        <taxon>Sphingomonadales</taxon>
        <taxon>Erythrobacteraceae</taxon>
        <taxon>Qipengyuania</taxon>
    </lineage>
</organism>
<feature type="region of interest" description="Disordered" evidence="1">
    <location>
        <begin position="1"/>
        <end position="69"/>
    </location>
</feature>
<evidence type="ECO:0000313" key="3">
    <source>
        <dbReference type="Proteomes" id="UP001235664"/>
    </source>
</evidence>
<protein>
    <submittedName>
        <fullName evidence="2">Uncharacterized protein</fullName>
    </submittedName>
</protein>
<evidence type="ECO:0000256" key="1">
    <source>
        <dbReference type="SAM" id="MobiDB-lite"/>
    </source>
</evidence>
<feature type="region of interest" description="Disordered" evidence="1">
    <location>
        <begin position="319"/>
        <end position="358"/>
    </location>
</feature>
<evidence type="ECO:0000313" key="2">
    <source>
        <dbReference type="EMBL" id="MDP4540137.1"/>
    </source>
</evidence>